<dbReference type="GeneID" id="118265993"/>
<dbReference type="SUPFAM" id="SSF56112">
    <property type="entry name" value="Protein kinase-like (PK-like)"/>
    <property type="match status" value="1"/>
</dbReference>
<dbReference type="InterPro" id="IPR011009">
    <property type="entry name" value="Kinase-like_dom_sf"/>
</dbReference>
<evidence type="ECO:0000313" key="2">
    <source>
        <dbReference type="Proteomes" id="UP000829999"/>
    </source>
</evidence>
<feature type="domain" description="CHK kinase-like" evidence="1">
    <location>
        <begin position="121"/>
        <end position="308"/>
    </location>
</feature>
<accession>A0A9R0CZL6</accession>
<proteinExistence type="predicted"/>
<gene>
    <name evidence="3" type="primary">LOC118265993</name>
</gene>
<dbReference type="Gene3D" id="3.90.1200.10">
    <property type="match status" value="1"/>
</dbReference>
<dbReference type="AlphaFoldDB" id="A0A9R0CZL6"/>
<dbReference type="PANTHER" id="PTHR11012:SF54">
    <property type="entry name" value="CHK KINASE-LIKE DOMAIN-CONTAINING PROTEIN"/>
    <property type="match status" value="1"/>
</dbReference>
<dbReference type="SMART" id="SM00587">
    <property type="entry name" value="CHK"/>
    <property type="match status" value="1"/>
</dbReference>
<protein>
    <submittedName>
        <fullName evidence="3">Uncharacterized protein LOC118265993 isoform X3</fullName>
    </submittedName>
</protein>
<dbReference type="Proteomes" id="UP000829999">
    <property type="component" value="Chromosome 7"/>
</dbReference>
<evidence type="ECO:0000313" key="3">
    <source>
        <dbReference type="RefSeq" id="XP_035435211.2"/>
    </source>
</evidence>
<sequence length="390" mass="45017">MQRIKQSTKDLIHKIAKEQMFVDYHLDIKEISSGGANYTSKLFAVSITEGSNTLRLFCKVAAMGEKMRTQVSKIYETEHFFYTKLGKIYRNIEDQCGIPDGLKLNVSKYYGSITELNEEAMVLQDLVAAGYEAYDRFKSIDWPYAQAATRELAKLHACAWAYGKQDPEGFDEVMKMLTTDVDVDDTDMNTYIIKIIEKAIKTVRDEHRSKLQKYFETFDVDTYTAVQKRSRRLVLNHGDFRPSNLMHRTLDDGSVDIKIVDLQTLQCGSPANDLLFFIFTGSDEKFRAQYFDKLLDHYYTELSAAMKRLQLNPNEIFSREDFDFEIKEKLPYALSRAVFTLPIVTVEVEDAPQVDESFDISKFNVEKTSDLYAERLNGVVNDYVKWAILT</sequence>
<organism evidence="2 3">
    <name type="scientific">Spodoptera frugiperda</name>
    <name type="common">Fall armyworm</name>
    <dbReference type="NCBI Taxonomy" id="7108"/>
    <lineage>
        <taxon>Eukaryota</taxon>
        <taxon>Metazoa</taxon>
        <taxon>Ecdysozoa</taxon>
        <taxon>Arthropoda</taxon>
        <taxon>Hexapoda</taxon>
        <taxon>Insecta</taxon>
        <taxon>Pterygota</taxon>
        <taxon>Neoptera</taxon>
        <taxon>Endopterygota</taxon>
        <taxon>Lepidoptera</taxon>
        <taxon>Glossata</taxon>
        <taxon>Ditrysia</taxon>
        <taxon>Noctuoidea</taxon>
        <taxon>Noctuidae</taxon>
        <taxon>Amphipyrinae</taxon>
        <taxon>Spodoptera</taxon>
    </lineage>
</organism>
<reference evidence="3" key="1">
    <citation type="submission" date="2025-08" db="UniProtKB">
        <authorList>
            <consortium name="RefSeq"/>
        </authorList>
    </citation>
    <scope>IDENTIFICATION</scope>
    <source>
        <tissue evidence="3">Whole larval tissue</tissue>
    </source>
</reference>
<evidence type="ECO:0000259" key="1">
    <source>
        <dbReference type="SMART" id="SM00587"/>
    </source>
</evidence>
<dbReference type="PANTHER" id="PTHR11012">
    <property type="entry name" value="PROTEIN KINASE-LIKE DOMAIN-CONTAINING"/>
    <property type="match status" value="1"/>
</dbReference>
<dbReference type="InterPro" id="IPR004119">
    <property type="entry name" value="EcKL"/>
</dbReference>
<dbReference type="Pfam" id="PF02958">
    <property type="entry name" value="EcKL"/>
    <property type="match status" value="1"/>
</dbReference>
<name>A0A9R0CZL6_SPOFR</name>
<dbReference type="RefSeq" id="XP_035435211.2">
    <property type="nucleotide sequence ID" value="XM_035579318.2"/>
</dbReference>
<keyword evidence="2" id="KW-1185">Reference proteome</keyword>
<dbReference type="InterPro" id="IPR015897">
    <property type="entry name" value="CHK_kinase-like"/>
</dbReference>